<protein>
    <recommendedName>
        <fullName evidence="3">DUF2505 domain-containing protein</fullName>
    </recommendedName>
</protein>
<dbReference type="AlphaFoldDB" id="A0A1X1US68"/>
<comment type="caution">
    <text evidence="1">The sequence shown here is derived from an EMBL/GenBank/DDBJ whole genome shotgun (WGS) entry which is preliminary data.</text>
</comment>
<proteinExistence type="predicted"/>
<evidence type="ECO:0000313" key="1">
    <source>
        <dbReference type="EMBL" id="ORV59705.1"/>
    </source>
</evidence>
<dbReference type="STRING" id="1260918.AWC06_16430"/>
<organism evidence="1 2">
    <name type="scientific">Mycobacterium fragae</name>
    <dbReference type="NCBI Taxonomy" id="1260918"/>
    <lineage>
        <taxon>Bacteria</taxon>
        <taxon>Bacillati</taxon>
        <taxon>Actinomycetota</taxon>
        <taxon>Actinomycetes</taxon>
        <taxon>Mycobacteriales</taxon>
        <taxon>Mycobacteriaceae</taxon>
        <taxon>Mycobacterium</taxon>
    </lineage>
</organism>
<dbReference type="OrthoDB" id="5178774at2"/>
<accession>A0A1X1US68</accession>
<dbReference type="Pfam" id="PF10698">
    <property type="entry name" value="DUF2505"/>
    <property type="match status" value="1"/>
</dbReference>
<dbReference type="RefSeq" id="WP_085197665.1">
    <property type="nucleotide sequence ID" value="NZ_JACKVI010000014.1"/>
</dbReference>
<dbReference type="InterPro" id="IPR019639">
    <property type="entry name" value="DUF2505"/>
</dbReference>
<dbReference type="Proteomes" id="UP000194000">
    <property type="component" value="Unassembled WGS sequence"/>
</dbReference>
<evidence type="ECO:0000313" key="2">
    <source>
        <dbReference type="Proteomes" id="UP000194000"/>
    </source>
</evidence>
<keyword evidence="2" id="KW-1185">Reference proteome</keyword>
<reference evidence="1 2" key="1">
    <citation type="submission" date="2016-01" db="EMBL/GenBank/DDBJ databases">
        <title>The new phylogeny of the genus Mycobacterium.</title>
        <authorList>
            <person name="Tarcisio F."/>
            <person name="Conor M."/>
            <person name="Antonella G."/>
            <person name="Elisabetta G."/>
            <person name="Giulia F.S."/>
            <person name="Sara T."/>
            <person name="Anna F."/>
            <person name="Clotilde B."/>
            <person name="Roberto B."/>
            <person name="Veronica D.S."/>
            <person name="Fabio R."/>
            <person name="Monica P."/>
            <person name="Olivier J."/>
            <person name="Enrico T."/>
            <person name="Nicola S."/>
        </authorList>
    </citation>
    <scope>NUCLEOTIDE SEQUENCE [LARGE SCALE GENOMIC DNA]</scope>
    <source>
        <strain evidence="1 2">DSM 45731</strain>
    </source>
</reference>
<name>A0A1X1US68_9MYCO</name>
<sequence>MPRSFDMSTDYGATVEEVLRAFSEETYWLERLAVSGADEATLDSMVLGGPTGDDGSIDVITTQVLHSDRLPGLVSQFHRGDLCIRREERWEPSADGTAAATVSGSILDAPATLTGTAVLEPVESGGARLNFRATVEVRVPLVGGKLENFIGSQLVELLIAEQRFTTMWITENA</sequence>
<gene>
    <name evidence="1" type="ORF">AWC06_16430</name>
</gene>
<evidence type="ECO:0008006" key="3">
    <source>
        <dbReference type="Google" id="ProtNLM"/>
    </source>
</evidence>
<dbReference type="EMBL" id="LQOW01000024">
    <property type="protein sequence ID" value="ORV59705.1"/>
    <property type="molecule type" value="Genomic_DNA"/>
</dbReference>